<gene>
    <name evidence="1" type="ORF">H735_08450</name>
</gene>
<dbReference type="InterPro" id="IPR029068">
    <property type="entry name" value="Glyas_Bleomycin-R_OHBP_Dase"/>
</dbReference>
<sequence>MTTQLVEKRLAPELMIQDLDAFMAKIEEFASLLKLDVSFAQADHIALRINDTDTAKAAHEAWSQYGKVISQAKINGRPIIVIEFDKALESRGWKIECLELPYPAEGKIYPTESWEHVEFVIPSHADTADEFLADLKHTYPAFGARFDELEELGVKIKLSSPKGEGERLNNPTVAFKYQGICIKLHPHSLKRIVESEQAE</sequence>
<dbReference type="PANTHER" id="PTHR37519">
    <property type="match status" value="1"/>
</dbReference>
<dbReference type="RefSeq" id="WP_020196054.1">
    <property type="nucleotide sequence ID" value="NZ_BAOH01000037.1"/>
</dbReference>
<dbReference type="Pfam" id="PF06185">
    <property type="entry name" value="YecM"/>
    <property type="match status" value="1"/>
</dbReference>
<evidence type="ECO:0008006" key="3">
    <source>
        <dbReference type="Google" id="ProtNLM"/>
    </source>
</evidence>
<dbReference type="PATRIC" id="fig|1229493.5.peg.776"/>
<dbReference type="Gene3D" id="3.10.180.10">
    <property type="entry name" value="2,3-Dihydroxybiphenyl 1,2-Dioxygenase, domain 1"/>
    <property type="match status" value="1"/>
</dbReference>
<dbReference type="Proteomes" id="UP000031586">
    <property type="component" value="Unassembled WGS sequence"/>
</dbReference>
<evidence type="ECO:0000313" key="2">
    <source>
        <dbReference type="Proteomes" id="UP000031586"/>
    </source>
</evidence>
<comment type="caution">
    <text evidence="1">The sequence shown here is derived from an EMBL/GenBank/DDBJ whole genome shotgun (WGS) entry which is preliminary data.</text>
</comment>
<proteinExistence type="predicted"/>
<dbReference type="EMBL" id="JPRD01000014">
    <property type="protein sequence ID" value="KIF53549.1"/>
    <property type="molecule type" value="Genomic_DNA"/>
</dbReference>
<dbReference type="InterPro" id="IPR010393">
    <property type="entry name" value="DUF991_YecM-like"/>
</dbReference>
<evidence type="ECO:0000313" key="1">
    <source>
        <dbReference type="EMBL" id="KIF53549.1"/>
    </source>
</evidence>
<dbReference type="AlphaFoldDB" id="A0A0C1ZBT9"/>
<dbReference type="SUPFAM" id="SSF54593">
    <property type="entry name" value="Glyoxalase/Bleomycin resistance protein/Dihydroxybiphenyl dioxygenase"/>
    <property type="match status" value="1"/>
</dbReference>
<dbReference type="PANTHER" id="PTHR37519:SF1">
    <property type="entry name" value="DIHYDROXYBIPHENYL DIOXYGENASE DOMAIN-CONTAINING PROTEIN"/>
    <property type="match status" value="1"/>
</dbReference>
<accession>A0A0C1ZBT9</accession>
<dbReference type="NCBIfam" id="NF008683">
    <property type="entry name" value="PRK11700.1-6"/>
    <property type="match status" value="1"/>
</dbReference>
<reference evidence="1 2" key="1">
    <citation type="submission" date="2014-07" db="EMBL/GenBank/DDBJ databases">
        <title>Unique and conserved regions in Vibrio harveyi and related species in comparison with the shrimp pathogen Vibrio harveyi CAIM 1792.</title>
        <authorList>
            <person name="Espinoza-Valles I."/>
            <person name="Vora G."/>
            <person name="Leekitcharoenphon P."/>
            <person name="Ussery D."/>
            <person name="Hoj L."/>
            <person name="Gomez-Gil B."/>
        </authorList>
    </citation>
    <scope>NUCLEOTIDE SEQUENCE [LARGE SCALE GENOMIC DNA]</scope>
    <source>
        <strain evidence="2">CAIM 1854 / LMG 25443</strain>
    </source>
</reference>
<organism evidence="1 2">
    <name type="scientific">Vibrio owensii CAIM 1854 = LMG 25443</name>
    <dbReference type="NCBI Taxonomy" id="1229493"/>
    <lineage>
        <taxon>Bacteria</taxon>
        <taxon>Pseudomonadati</taxon>
        <taxon>Pseudomonadota</taxon>
        <taxon>Gammaproteobacteria</taxon>
        <taxon>Vibrionales</taxon>
        <taxon>Vibrionaceae</taxon>
        <taxon>Vibrio</taxon>
    </lineage>
</organism>
<name>A0A0C1ZBT9_9VIBR</name>
<dbReference type="GO" id="GO:0005829">
    <property type="term" value="C:cytosol"/>
    <property type="evidence" value="ECO:0007669"/>
    <property type="project" value="TreeGrafter"/>
</dbReference>
<protein>
    <recommendedName>
        <fullName evidence="3">VOC family protein</fullName>
    </recommendedName>
</protein>